<dbReference type="Proteomes" id="UP001148838">
    <property type="component" value="Unassembled WGS sequence"/>
</dbReference>
<gene>
    <name evidence="1" type="ORF">ANN_16635</name>
</gene>
<keyword evidence="2" id="KW-1185">Reference proteome</keyword>
<proteinExistence type="predicted"/>
<evidence type="ECO:0000313" key="1">
    <source>
        <dbReference type="EMBL" id="KAJ4436602.1"/>
    </source>
</evidence>
<organism evidence="1 2">
    <name type="scientific">Periplaneta americana</name>
    <name type="common">American cockroach</name>
    <name type="synonym">Blatta americana</name>
    <dbReference type="NCBI Taxonomy" id="6978"/>
    <lineage>
        <taxon>Eukaryota</taxon>
        <taxon>Metazoa</taxon>
        <taxon>Ecdysozoa</taxon>
        <taxon>Arthropoda</taxon>
        <taxon>Hexapoda</taxon>
        <taxon>Insecta</taxon>
        <taxon>Pterygota</taxon>
        <taxon>Neoptera</taxon>
        <taxon>Polyneoptera</taxon>
        <taxon>Dictyoptera</taxon>
        <taxon>Blattodea</taxon>
        <taxon>Blattoidea</taxon>
        <taxon>Blattidae</taxon>
        <taxon>Blattinae</taxon>
        <taxon>Periplaneta</taxon>
    </lineage>
</organism>
<protein>
    <submittedName>
        <fullName evidence="1">Uncharacterized protein</fullName>
    </submittedName>
</protein>
<dbReference type="EMBL" id="JAJSOF020000021">
    <property type="protein sequence ID" value="KAJ4436602.1"/>
    <property type="molecule type" value="Genomic_DNA"/>
</dbReference>
<accession>A0ABQ8SQX7</accession>
<comment type="caution">
    <text evidence="1">The sequence shown here is derived from an EMBL/GenBank/DDBJ whole genome shotgun (WGS) entry which is preliminary data.</text>
</comment>
<evidence type="ECO:0000313" key="2">
    <source>
        <dbReference type="Proteomes" id="UP001148838"/>
    </source>
</evidence>
<reference evidence="1 2" key="1">
    <citation type="journal article" date="2022" name="Allergy">
        <title>Genome assembly and annotation of Periplaneta americana reveal a comprehensive cockroach allergen profile.</title>
        <authorList>
            <person name="Wang L."/>
            <person name="Xiong Q."/>
            <person name="Saelim N."/>
            <person name="Wang L."/>
            <person name="Nong W."/>
            <person name="Wan A.T."/>
            <person name="Shi M."/>
            <person name="Liu X."/>
            <person name="Cao Q."/>
            <person name="Hui J.H.L."/>
            <person name="Sookrung N."/>
            <person name="Leung T.F."/>
            <person name="Tungtrongchitr A."/>
            <person name="Tsui S.K.W."/>
        </authorList>
    </citation>
    <scope>NUCLEOTIDE SEQUENCE [LARGE SCALE GENOMIC DNA]</scope>
    <source>
        <strain evidence="1">PWHHKU_190912</strain>
    </source>
</reference>
<sequence length="249" mass="28192">MTSLMLHRCHTGAINLQSRHDSHRSFQQFCSLFRCNVTSLMPPDRGELDNIGHRVISDSAFLSSIIRWLFYDAFINILGYLASELDEGDNAGKTSPGSNTESYPAFAHIGLRENSGKNLDQVYCPHLWSNGQRVWPRNQVARVRIPVGESYPVEVFPGFSLNPIRANARSYLHRQRINERALLRSGRTVFTALRIGEELISIGHLAVQTSQSVTMRCGISSRALRHDTIDELKNDVRRAFQQITPAMLR</sequence>
<name>A0ABQ8SQX7_PERAM</name>